<dbReference type="GO" id="GO:0008320">
    <property type="term" value="F:protein transmembrane transporter activity"/>
    <property type="evidence" value="ECO:0007669"/>
    <property type="project" value="UniProtKB-UniRule"/>
</dbReference>
<keyword evidence="8 9" id="KW-0472">Membrane</keyword>
<evidence type="ECO:0000256" key="2">
    <source>
        <dbReference type="ARBA" id="ARBA00022448"/>
    </source>
</evidence>
<sequence>MSEENNATGGAARPVGKRQLSGVSTTSSASYEAKRVVNVDDSSVRDDKPGGGPTSFVPEVVSEMGKVVWPTAKQMVQYTIVVFAFLFVLTALVWSIDTVASLGVDAVLNP</sequence>
<reference evidence="11" key="1">
    <citation type="submission" date="2023-05" db="EMBL/GenBank/DDBJ databases">
        <title>Metabolic capabilities are highly conserved among human nasal-associated Corynebacterium species in pangenomic analyses.</title>
        <authorList>
            <person name="Tran T.H."/>
            <person name="Roberts A.Q."/>
            <person name="Escapa I.F."/>
            <person name="Gao W."/>
            <person name="Conlan S."/>
            <person name="Kong H."/>
            <person name="Segre J.A."/>
            <person name="Kelly M.S."/>
            <person name="Lemon K.P."/>
        </authorList>
    </citation>
    <scope>NUCLEOTIDE SEQUENCE</scope>
    <source>
        <strain evidence="11">KPL2773</strain>
    </source>
</reference>
<name>A0AAP4BPG9_9CORY</name>
<dbReference type="GO" id="GO:0009306">
    <property type="term" value="P:protein secretion"/>
    <property type="evidence" value="ECO:0007669"/>
    <property type="project" value="UniProtKB-UniRule"/>
</dbReference>
<dbReference type="RefSeq" id="WP_284588857.1">
    <property type="nucleotide sequence ID" value="NZ_JASNUC010000005.1"/>
</dbReference>
<keyword evidence="4 9" id="KW-0812">Transmembrane</keyword>
<dbReference type="Proteomes" id="UP001224412">
    <property type="component" value="Unassembled WGS sequence"/>
</dbReference>
<evidence type="ECO:0000313" key="12">
    <source>
        <dbReference type="Proteomes" id="UP001224412"/>
    </source>
</evidence>
<evidence type="ECO:0000313" key="11">
    <source>
        <dbReference type="EMBL" id="MDK4306933.1"/>
    </source>
</evidence>
<dbReference type="InterPro" id="IPR038379">
    <property type="entry name" value="SecE_sf"/>
</dbReference>
<evidence type="ECO:0000256" key="10">
    <source>
        <dbReference type="SAM" id="MobiDB-lite"/>
    </source>
</evidence>
<dbReference type="PANTHER" id="PTHR33910:SF1">
    <property type="entry name" value="PROTEIN TRANSLOCASE SUBUNIT SECE"/>
    <property type="match status" value="1"/>
</dbReference>
<keyword evidence="6 9" id="KW-1133">Transmembrane helix</keyword>
<evidence type="ECO:0000256" key="9">
    <source>
        <dbReference type="HAMAP-Rule" id="MF_00422"/>
    </source>
</evidence>
<dbReference type="NCBIfam" id="TIGR00964">
    <property type="entry name" value="secE_bact"/>
    <property type="match status" value="1"/>
</dbReference>
<evidence type="ECO:0000256" key="6">
    <source>
        <dbReference type="ARBA" id="ARBA00022989"/>
    </source>
</evidence>
<dbReference type="InterPro" id="IPR005807">
    <property type="entry name" value="SecE_bac"/>
</dbReference>
<dbReference type="InterPro" id="IPR001901">
    <property type="entry name" value="Translocase_SecE/Sec61-g"/>
</dbReference>
<evidence type="ECO:0000256" key="1">
    <source>
        <dbReference type="ARBA" id="ARBA00004370"/>
    </source>
</evidence>
<evidence type="ECO:0000256" key="5">
    <source>
        <dbReference type="ARBA" id="ARBA00022927"/>
    </source>
</evidence>
<dbReference type="Pfam" id="PF00584">
    <property type="entry name" value="SecE"/>
    <property type="match status" value="1"/>
</dbReference>
<dbReference type="AlphaFoldDB" id="A0AAP4BPG9"/>
<comment type="caution">
    <text evidence="11">The sequence shown here is derived from an EMBL/GenBank/DDBJ whole genome shotgun (WGS) entry which is preliminary data.</text>
</comment>
<dbReference type="PANTHER" id="PTHR33910">
    <property type="entry name" value="PROTEIN TRANSLOCASE SUBUNIT SECE"/>
    <property type="match status" value="1"/>
</dbReference>
<keyword evidence="3 9" id="KW-1003">Cell membrane</keyword>
<evidence type="ECO:0000256" key="3">
    <source>
        <dbReference type="ARBA" id="ARBA00022475"/>
    </source>
</evidence>
<organism evidence="11 12">
    <name type="scientific">Corynebacterium pseudodiphtheriticum</name>
    <dbReference type="NCBI Taxonomy" id="37637"/>
    <lineage>
        <taxon>Bacteria</taxon>
        <taxon>Bacillati</taxon>
        <taxon>Actinomycetota</taxon>
        <taxon>Actinomycetes</taxon>
        <taxon>Mycobacteriales</taxon>
        <taxon>Corynebacteriaceae</taxon>
        <taxon>Corynebacterium</taxon>
    </lineage>
</organism>
<gene>
    <name evidence="9 11" type="primary">secE</name>
    <name evidence="11" type="ORF">QPX42_05105</name>
</gene>
<protein>
    <recommendedName>
        <fullName evidence="9">Protein translocase subunit SecE</fullName>
    </recommendedName>
</protein>
<comment type="subcellular location">
    <subcellularLocation>
        <location evidence="9">Cell membrane</location>
        <topology evidence="9">Single-pass membrane protein</topology>
    </subcellularLocation>
    <subcellularLocation>
        <location evidence="1">Membrane</location>
    </subcellularLocation>
</comment>
<dbReference type="HAMAP" id="MF_00422">
    <property type="entry name" value="SecE"/>
    <property type="match status" value="1"/>
</dbReference>
<dbReference type="GO" id="GO:0043952">
    <property type="term" value="P:protein transport by the Sec complex"/>
    <property type="evidence" value="ECO:0007669"/>
    <property type="project" value="UniProtKB-UniRule"/>
</dbReference>
<comment type="similarity">
    <text evidence="9">Belongs to the SecE/SEC61-gamma family.</text>
</comment>
<keyword evidence="7 9" id="KW-0811">Translocation</keyword>
<comment type="function">
    <text evidence="9">Essential subunit of the Sec protein translocation channel SecYEG. Clamps together the 2 halves of SecY. May contact the channel plug during translocation.</text>
</comment>
<accession>A0AAP4BPG9</accession>
<dbReference type="NCBIfam" id="NF005783">
    <property type="entry name" value="PRK07597.9-4"/>
    <property type="match status" value="1"/>
</dbReference>
<evidence type="ECO:0000256" key="4">
    <source>
        <dbReference type="ARBA" id="ARBA00022692"/>
    </source>
</evidence>
<feature type="region of interest" description="Disordered" evidence="10">
    <location>
        <begin position="1"/>
        <end position="30"/>
    </location>
</feature>
<dbReference type="EMBL" id="JASNVH010000006">
    <property type="protein sequence ID" value="MDK4306933.1"/>
    <property type="molecule type" value="Genomic_DNA"/>
</dbReference>
<keyword evidence="5 9" id="KW-0653">Protein transport</keyword>
<comment type="subunit">
    <text evidence="9">Component of the Sec protein translocase complex. Heterotrimer consisting of SecY, SecE and SecG subunits. The heterotrimers can form oligomers, although 1 heterotrimer is thought to be able to translocate proteins. Interacts with the ribosome. Interacts with SecDF, and other proteins may be involved. Interacts with SecA.</text>
</comment>
<evidence type="ECO:0000256" key="7">
    <source>
        <dbReference type="ARBA" id="ARBA00023010"/>
    </source>
</evidence>
<keyword evidence="2 9" id="KW-0813">Transport</keyword>
<dbReference type="Gene3D" id="1.20.5.1030">
    <property type="entry name" value="Preprotein translocase secy subunit"/>
    <property type="match status" value="1"/>
</dbReference>
<feature type="transmembrane region" description="Helical" evidence="9">
    <location>
        <begin position="75"/>
        <end position="96"/>
    </location>
</feature>
<dbReference type="GO" id="GO:0006605">
    <property type="term" value="P:protein targeting"/>
    <property type="evidence" value="ECO:0007669"/>
    <property type="project" value="UniProtKB-UniRule"/>
</dbReference>
<evidence type="ECO:0000256" key="8">
    <source>
        <dbReference type="ARBA" id="ARBA00023136"/>
    </source>
</evidence>
<dbReference type="GO" id="GO:0005886">
    <property type="term" value="C:plasma membrane"/>
    <property type="evidence" value="ECO:0007669"/>
    <property type="project" value="UniProtKB-SubCell"/>
</dbReference>
<feature type="compositionally biased region" description="Polar residues" evidence="10">
    <location>
        <begin position="21"/>
        <end position="30"/>
    </location>
</feature>
<proteinExistence type="inferred from homology"/>
<dbReference type="GO" id="GO:0065002">
    <property type="term" value="P:intracellular protein transmembrane transport"/>
    <property type="evidence" value="ECO:0007669"/>
    <property type="project" value="UniProtKB-UniRule"/>
</dbReference>